<dbReference type="PANTHER" id="PTHR33604">
    <property type="entry name" value="OSJNBA0004B13.7 PROTEIN"/>
    <property type="match status" value="1"/>
</dbReference>
<dbReference type="CDD" id="cd00761">
    <property type="entry name" value="Glyco_tranf_GTA_type"/>
    <property type="match status" value="1"/>
</dbReference>
<accession>A0ABY7G1G3</accession>
<evidence type="ECO:0000256" key="1">
    <source>
        <dbReference type="SAM" id="Phobius"/>
    </source>
</evidence>
<dbReference type="PANTHER" id="PTHR33604:SF3">
    <property type="entry name" value="OSJNBA0004B13.7 PROTEIN"/>
    <property type="match status" value="1"/>
</dbReference>
<gene>
    <name evidence="2" type="ORF">MAR_012545</name>
</gene>
<dbReference type="InterPro" id="IPR029044">
    <property type="entry name" value="Nucleotide-diphossugar_trans"/>
</dbReference>
<protein>
    <recommendedName>
        <fullName evidence="4">Glycosyltransferase 2-like domain-containing protein</fullName>
    </recommendedName>
</protein>
<keyword evidence="1" id="KW-0812">Transmembrane</keyword>
<evidence type="ECO:0000313" key="2">
    <source>
        <dbReference type="EMBL" id="WAR26841.1"/>
    </source>
</evidence>
<dbReference type="Gene3D" id="3.90.550.10">
    <property type="entry name" value="Spore Coat Polysaccharide Biosynthesis Protein SpsA, Chain A"/>
    <property type="match status" value="1"/>
</dbReference>
<reference evidence="2" key="1">
    <citation type="submission" date="2022-11" db="EMBL/GenBank/DDBJ databases">
        <title>Centuries of genome instability and evolution in soft-shell clam transmissible cancer (bioRxiv).</title>
        <authorList>
            <person name="Hart S.F.M."/>
            <person name="Yonemitsu M.A."/>
            <person name="Giersch R.M."/>
            <person name="Beal B.F."/>
            <person name="Arriagada G."/>
            <person name="Davis B.W."/>
            <person name="Ostrander E.A."/>
            <person name="Goff S.P."/>
            <person name="Metzger M.J."/>
        </authorList>
    </citation>
    <scope>NUCLEOTIDE SEQUENCE</scope>
    <source>
        <strain evidence="2">MELC-2E11</strain>
        <tissue evidence="2">Siphon/mantle</tissue>
    </source>
</reference>
<keyword evidence="1" id="KW-1133">Transmembrane helix</keyword>
<evidence type="ECO:0008006" key="4">
    <source>
        <dbReference type="Google" id="ProtNLM"/>
    </source>
</evidence>
<dbReference type="Proteomes" id="UP001164746">
    <property type="component" value="Chromosome 14"/>
</dbReference>
<keyword evidence="1" id="KW-0472">Membrane</keyword>
<dbReference type="SUPFAM" id="SSF53448">
    <property type="entry name" value="Nucleotide-diphospho-sugar transferases"/>
    <property type="match status" value="1"/>
</dbReference>
<keyword evidence="3" id="KW-1185">Reference proteome</keyword>
<name>A0ABY7G1G3_MYAAR</name>
<feature type="transmembrane region" description="Helical" evidence="1">
    <location>
        <begin position="18"/>
        <end position="38"/>
    </location>
</feature>
<dbReference type="EMBL" id="CP111025">
    <property type="protein sequence ID" value="WAR26841.1"/>
    <property type="molecule type" value="Genomic_DNA"/>
</dbReference>
<proteinExistence type="predicted"/>
<sequence length="368" mass="42412">MVNTGNLKTKMMRGKISLIVKVCLIVFGFSLILGYTQWNPSIDTDNKKRQEYKIIQNQGMSKMIPVNASSSSMTTLSPIAQYDLRILLIVYNRAKSMLRLLNSINEASFDGDKVKVEVWIDRSKEGVVDPLTVETAEGFVFKHGDYEVIKHSQHVGIYGQWLGTWKPRVNSSEIAVILEDDLTVSPHFYKYLKLVHNKYDSIPEINGFALQGISIKHAIGHSHKMVEAPEDCLVYLYPVLGTWGFSPSRDNWIHFLEWFSQVNQDKTFQPYIPGNVMTEWFKTFQSQGKAGGVWSIWHIYHSWKFKEYTLYPNFKGHKGLTTNWKEPGLHYTKSASKPSNELLMEWKPDYENLPDQQKHLDLKGVVQD</sequence>
<evidence type="ECO:0000313" key="3">
    <source>
        <dbReference type="Proteomes" id="UP001164746"/>
    </source>
</evidence>
<organism evidence="2 3">
    <name type="scientific">Mya arenaria</name>
    <name type="common">Soft-shell clam</name>
    <dbReference type="NCBI Taxonomy" id="6604"/>
    <lineage>
        <taxon>Eukaryota</taxon>
        <taxon>Metazoa</taxon>
        <taxon>Spiralia</taxon>
        <taxon>Lophotrochozoa</taxon>
        <taxon>Mollusca</taxon>
        <taxon>Bivalvia</taxon>
        <taxon>Autobranchia</taxon>
        <taxon>Heteroconchia</taxon>
        <taxon>Euheterodonta</taxon>
        <taxon>Imparidentia</taxon>
        <taxon>Neoheterodontei</taxon>
        <taxon>Myida</taxon>
        <taxon>Myoidea</taxon>
        <taxon>Myidae</taxon>
        <taxon>Mya</taxon>
    </lineage>
</organism>